<feature type="domain" description="HTH tetR-type" evidence="6">
    <location>
        <begin position="259"/>
        <end position="319"/>
    </location>
</feature>
<evidence type="ECO:0000256" key="4">
    <source>
        <dbReference type="PROSITE-ProRule" id="PRU00335"/>
    </source>
</evidence>
<dbReference type="PANTHER" id="PTHR30055">
    <property type="entry name" value="HTH-TYPE TRANSCRIPTIONAL REGULATOR RUTR"/>
    <property type="match status" value="1"/>
</dbReference>
<dbReference type="Gene3D" id="1.10.357.10">
    <property type="entry name" value="Tetracycline Repressor, domain 2"/>
    <property type="match status" value="2"/>
</dbReference>
<dbReference type="Proteomes" id="UP000465305">
    <property type="component" value="Unassembled WGS sequence"/>
</dbReference>
<dbReference type="EMBL" id="BLKY01000001">
    <property type="protein sequence ID" value="GFG84039.1"/>
    <property type="molecule type" value="Genomic_DNA"/>
</dbReference>
<evidence type="ECO:0000256" key="5">
    <source>
        <dbReference type="SAM" id="MobiDB-lite"/>
    </source>
</evidence>
<evidence type="ECO:0000313" key="7">
    <source>
        <dbReference type="EMBL" id="GFG84039.1"/>
    </source>
</evidence>
<name>A0A7I9Y5S1_MYCAL</name>
<evidence type="ECO:0000313" key="8">
    <source>
        <dbReference type="Proteomes" id="UP000465305"/>
    </source>
</evidence>
<feature type="DNA-binding region" description="H-T-H motif" evidence="4">
    <location>
        <begin position="47"/>
        <end position="66"/>
    </location>
</feature>
<organism evidence="7 8">
    <name type="scientific">Mycolicibacter algericus</name>
    <name type="common">Mycobacterium algericum</name>
    <dbReference type="NCBI Taxonomy" id="1288388"/>
    <lineage>
        <taxon>Bacteria</taxon>
        <taxon>Bacillati</taxon>
        <taxon>Actinomycetota</taxon>
        <taxon>Actinomycetes</taxon>
        <taxon>Mycobacteriales</taxon>
        <taxon>Mycobacteriaceae</taxon>
        <taxon>Mycolicibacter</taxon>
    </lineage>
</organism>
<dbReference type="InterPro" id="IPR009057">
    <property type="entry name" value="Homeodomain-like_sf"/>
</dbReference>
<dbReference type="PROSITE" id="PS01081">
    <property type="entry name" value="HTH_TETR_1"/>
    <property type="match status" value="2"/>
</dbReference>
<dbReference type="GO" id="GO:0003700">
    <property type="term" value="F:DNA-binding transcription factor activity"/>
    <property type="evidence" value="ECO:0007669"/>
    <property type="project" value="TreeGrafter"/>
</dbReference>
<evidence type="ECO:0000259" key="6">
    <source>
        <dbReference type="PROSITE" id="PS50977"/>
    </source>
</evidence>
<dbReference type="PROSITE" id="PS50977">
    <property type="entry name" value="HTH_TETR_2"/>
    <property type="match status" value="2"/>
</dbReference>
<keyword evidence="1" id="KW-0805">Transcription regulation</keyword>
<feature type="region of interest" description="Disordered" evidence="5">
    <location>
        <begin position="1"/>
        <end position="23"/>
    </location>
</feature>
<dbReference type="PANTHER" id="PTHR30055:SF234">
    <property type="entry name" value="HTH-TYPE TRANSCRIPTIONAL REGULATOR BETI"/>
    <property type="match status" value="1"/>
</dbReference>
<gene>
    <name evidence="7" type="ORF">MALGJ_07150</name>
</gene>
<dbReference type="InterPro" id="IPR050109">
    <property type="entry name" value="HTH-type_TetR-like_transc_reg"/>
</dbReference>
<keyword evidence="3" id="KW-0804">Transcription</keyword>
<dbReference type="AlphaFoldDB" id="A0A7I9Y5S1"/>
<feature type="domain" description="HTH tetR-type" evidence="6">
    <location>
        <begin position="24"/>
        <end position="84"/>
    </location>
</feature>
<dbReference type="RefSeq" id="WP_083040418.1">
    <property type="nucleotide sequence ID" value="NZ_BLKY01000001.1"/>
</dbReference>
<feature type="DNA-binding region" description="H-T-H motif" evidence="4">
    <location>
        <begin position="282"/>
        <end position="301"/>
    </location>
</feature>
<dbReference type="GO" id="GO:0000976">
    <property type="term" value="F:transcription cis-regulatory region binding"/>
    <property type="evidence" value="ECO:0007669"/>
    <property type="project" value="TreeGrafter"/>
</dbReference>
<protein>
    <recommendedName>
        <fullName evidence="6">HTH tetR-type domain-containing protein</fullName>
    </recommendedName>
</protein>
<dbReference type="PRINTS" id="PR00455">
    <property type="entry name" value="HTHTETR"/>
</dbReference>
<evidence type="ECO:0000256" key="1">
    <source>
        <dbReference type="ARBA" id="ARBA00023015"/>
    </source>
</evidence>
<sequence>MSESSIVRRASYGPSSPEVGVRGATTRTRITEVSLELFGRLGYFDTSVDAIAKAAGVSRATFYQYFQGKDEIFLELLNECGGALFRVARRIGPLGPDEIGFDNLNWWLGEWSWVFEKYSTMFIQWTAIASSDTKVRPEITRFVRSYNHRVAERLAASGIRGIDPDVAAMVMTALVHRVNLFVHTGRAYGRSAKDAVGTLSVFLQLALFPETPPQVLASLPLHASADPVNDVDAIVAPPAPNIDGLSITDRTAGLSKRAINTVSALADAGAAQFRARGYRSTSVDDIVEAADVARGTFYKYFSDKQDLLAAVGTEIYEAGKTFAARIADVDPLDEEPALRNWLATYVEFYDRYSGCIDAWAEGTTDQPTVVAIGENGQVLMDIGAARMLIRRRGPYPFDPIVAALILRALVTRVPQAALDLPEPMSDDDVVDLLMSCISRGFFGRAGSDS</sequence>
<reference evidence="7 8" key="1">
    <citation type="journal article" date="2019" name="Emerg. Microbes Infect.">
        <title>Comprehensive subspecies identification of 175 nontuberculous mycobacteria species based on 7547 genomic profiles.</title>
        <authorList>
            <person name="Matsumoto Y."/>
            <person name="Kinjo T."/>
            <person name="Motooka D."/>
            <person name="Nabeya D."/>
            <person name="Jung N."/>
            <person name="Uechi K."/>
            <person name="Horii T."/>
            <person name="Iida T."/>
            <person name="Fujita J."/>
            <person name="Nakamura S."/>
        </authorList>
    </citation>
    <scope>NUCLEOTIDE SEQUENCE [LARGE SCALE GENOMIC DNA]</scope>
    <source>
        <strain evidence="7 8">JCM 30723</strain>
    </source>
</reference>
<dbReference type="Pfam" id="PF00440">
    <property type="entry name" value="TetR_N"/>
    <property type="match status" value="2"/>
</dbReference>
<accession>A0A7I9Y5S1</accession>
<dbReference type="InterPro" id="IPR023772">
    <property type="entry name" value="DNA-bd_HTH_TetR-type_CS"/>
</dbReference>
<comment type="caution">
    <text evidence="7">The sequence shown here is derived from an EMBL/GenBank/DDBJ whole genome shotgun (WGS) entry which is preliminary data.</text>
</comment>
<dbReference type="InterPro" id="IPR001647">
    <property type="entry name" value="HTH_TetR"/>
</dbReference>
<keyword evidence="2 4" id="KW-0238">DNA-binding</keyword>
<evidence type="ECO:0000256" key="3">
    <source>
        <dbReference type="ARBA" id="ARBA00023163"/>
    </source>
</evidence>
<evidence type="ECO:0000256" key="2">
    <source>
        <dbReference type="ARBA" id="ARBA00023125"/>
    </source>
</evidence>
<proteinExistence type="predicted"/>
<dbReference type="SUPFAM" id="SSF46689">
    <property type="entry name" value="Homeodomain-like"/>
    <property type="match status" value="2"/>
</dbReference>